<feature type="transmembrane region" description="Helical" evidence="2">
    <location>
        <begin position="162"/>
        <end position="185"/>
    </location>
</feature>
<comment type="caution">
    <text evidence="3">The sequence shown here is derived from an EMBL/GenBank/DDBJ whole genome shotgun (WGS) entry which is preliminary data.</text>
</comment>
<evidence type="ECO:0008006" key="5">
    <source>
        <dbReference type="Google" id="ProtNLM"/>
    </source>
</evidence>
<proteinExistence type="predicted"/>
<gene>
    <name evidence="3" type="ORF">DB88DRAFT_498901</name>
</gene>
<feature type="transmembrane region" description="Helical" evidence="2">
    <location>
        <begin position="93"/>
        <end position="113"/>
    </location>
</feature>
<name>A0AAD9CT63_PAPLA</name>
<feature type="region of interest" description="Disordered" evidence="1">
    <location>
        <begin position="248"/>
        <end position="304"/>
    </location>
</feature>
<sequence>MVKVAPTGLIDPRYCCCAVPLVNFGIYSIIFEQGLVSLGIGITAIAAPSVVGASFPSFASYIFAVTCFAVAICQPVGWIGVLREKTSTFKAYAWANALAITAAFSVAAALIIVSATKHNTAVSDCATDFYSPSANSTAASQFASASNETLTTQAEKICPPLVWAQVGIMGGLWLILLIVQVYFIFLTRTYSVSQVSDHKLYHSVYSENPEAFTMSVLRSSRYNPNSVYSAPGPSGLRDDAWDARPSMESLKDEHYDARQQGPSGQGVYGDAPQYYSEHGGQHDGGRYDDAYAEGSHAYPNTHEGYDRAGAYEQRYGQEYPGQPQYGGPHQYEYDQAQAHAHAQGQEHTAFPAPQYHAGRTG</sequence>
<evidence type="ECO:0000313" key="4">
    <source>
        <dbReference type="Proteomes" id="UP001182556"/>
    </source>
</evidence>
<keyword evidence="2" id="KW-0472">Membrane</keyword>
<dbReference type="Proteomes" id="UP001182556">
    <property type="component" value="Unassembled WGS sequence"/>
</dbReference>
<organism evidence="3 4">
    <name type="scientific">Papiliotrema laurentii</name>
    <name type="common">Cryptococcus laurentii</name>
    <dbReference type="NCBI Taxonomy" id="5418"/>
    <lineage>
        <taxon>Eukaryota</taxon>
        <taxon>Fungi</taxon>
        <taxon>Dikarya</taxon>
        <taxon>Basidiomycota</taxon>
        <taxon>Agaricomycotina</taxon>
        <taxon>Tremellomycetes</taxon>
        <taxon>Tremellales</taxon>
        <taxon>Rhynchogastremaceae</taxon>
        <taxon>Papiliotrema</taxon>
    </lineage>
</organism>
<reference evidence="3" key="1">
    <citation type="submission" date="2023-02" db="EMBL/GenBank/DDBJ databases">
        <title>Identification and recombinant expression of a fungal hydrolase from Papiliotrema laurentii that hydrolyzes apple cutin and clears colloidal polyester polyurethane.</title>
        <authorList>
            <consortium name="DOE Joint Genome Institute"/>
            <person name="Roman V.A."/>
            <person name="Bojanowski C."/>
            <person name="Crable B.R."/>
            <person name="Wagner D.N."/>
            <person name="Hung C.S."/>
            <person name="Nadeau L.J."/>
            <person name="Schratz L."/>
            <person name="Haridas S."/>
            <person name="Pangilinan J."/>
            <person name="Lipzen A."/>
            <person name="Na H."/>
            <person name="Yan M."/>
            <person name="Ng V."/>
            <person name="Grigoriev I.V."/>
            <person name="Spatafora J.W."/>
            <person name="Barlow D."/>
            <person name="Biffinger J."/>
            <person name="Kelley-Loughnane N."/>
            <person name="Varaljay V.A."/>
            <person name="Crookes-Goodson W.J."/>
        </authorList>
    </citation>
    <scope>NUCLEOTIDE SEQUENCE</scope>
    <source>
        <strain evidence="3">5307AH</strain>
    </source>
</reference>
<feature type="transmembrane region" description="Helical" evidence="2">
    <location>
        <begin position="61"/>
        <end position="81"/>
    </location>
</feature>
<dbReference type="AlphaFoldDB" id="A0AAD9CT63"/>
<evidence type="ECO:0000256" key="1">
    <source>
        <dbReference type="SAM" id="MobiDB-lite"/>
    </source>
</evidence>
<keyword evidence="2" id="KW-0812">Transmembrane</keyword>
<dbReference type="EMBL" id="JAODAN010000010">
    <property type="protein sequence ID" value="KAK1921692.1"/>
    <property type="molecule type" value="Genomic_DNA"/>
</dbReference>
<feature type="compositionally biased region" description="Low complexity" evidence="1">
    <location>
        <begin position="336"/>
        <end position="349"/>
    </location>
</feature>
<evidence type="ECO:0000256" key="2">
    <source>
        <dbReference type="SAM" id="Phobius"/>
    </source>
</evidence>
<protein>
    <recommendedName>
        <fullName evidence="5">Transmembrane protein</fullName>
    </recommendedName>
</protein>
<keyword evidence="2" id="KW-1133">Transmembrane helix</keyword>
<accession>A0AAD9CT63</accession>
<feature type="region of interest" description="Disordered" evidence="1">
    <location>
        <begin position="336"/>
        <end position="361"/>
    </location>
</feature>
<evidence type="ECO:0000313" key="3">
    <source>
        <dbReference type="EMBL" id="KAK1921692.1"/>
    </source>
</evidence>
<keyword evidence="4" id="KW-1185">Reference proteome</keyword>
<feature type="compositionally biased region" description="Basic and acidic residues" evidence="1">
    <location>
        <begin position="279"/>
        <end position="289"/>
    </location>
</feature>